<dbReference type="EMBL" id="QHLZ01000001">
    <property type="protein sequence ID" value="PXA69055.1"/>
    <property type="molecule type" value="Genomic_DNA"/>
</dbReference>
<evidence type="ECO:0000313" key="3">
    <source>
        <dbReference type="Proteomes" id="UP000246303"/>
    </source>
</evidence>
<dbReference type="InterPro" id="IPR046281">
    <property type="entry name" value="DUF6318"/>
</dbReference>
<comment type="caution">
    <text evidence="2">The sequence shown here is derived from an EMBL/GenBank/DDBJ whole genome shotgun (WGS) entry which is preliminary data.</text>
</comment>
<evidence type="ECO:0000259" key="1">
    <source>
        <dbReference type="Pfam" id="PF19843"/>
    </source>
</evidence>
<accession>A0A2V3DW18</accession>
<feature type="domain" description="DUF6318" evidence="1">
    <location>
        <begin position="64"/>
        <end position="213"/>
    </location>
</feature>
<organism evidence="2 3">
    <name type="scientific">Arthrobacter psychrochitiniphilus</name>
    <dbReference type="NCBI Taxonomy" id="291045"/>
    <lineage>
        <taxon>Bacteria</taxon>
        <taxon>Bacillati</taxon>
        <taxon>Actinomycetota</taxon>
        <taxon>Actinomycetes</taxon>
        <taxon>Micrococcales</taxon>
        <taxon>Micrococcaceae</taxon>
        <taxon>Arthrobacter</taxon>
    </lineage>
</organism>
<proteinExistence type="predicted"/>
<reference evidence="2 3" key="1">
    <citation type="submission" date="2018-05" db="EMBL/GenBank/DDBJ databases">
        <title>Genetic diversity of glacier-inhabiting Cryobacterium bacteria in China and description of Cryobacterium mengkeensis sp. nov. and Arthrobacter glacialis sp. nov.</title>
        <authorList>
            <person name="Liu Q."/>
            <person name="Xin Y.-H."/>
        </authorList>
    </citation>
    <scope>NUCLEOTIDE SEQUENCE [LARGE SCALE GENOMIC DNA]</scope>
    <source>
        <strain evidence="2 3">GP3</strain>
    </source>
</reference>
<dbReference type="Proteomes" id="UP000246303">
    <property type="component" value="Unassembled WGS sequence"/>
</dbReference>
<gene>
    <name evidence="2" type="ORF">CVS29_00250</name>
</gene>
<dbReference type="AlphaFoldDB" id="A0A2V3DW18"/>
<keyword evidence="3" id="KW-1185">Reference proteome</keyword>
<name>A0A2V3DW18_9MICC</name>
<dbReference type="Pfam" id="PF19843">
    <property type="entry name" value="DUF6318"/>
    <property type="match status" value="1"/>
</dbReference>
<sequence>MRHTRAEQFHRPKAALLLLVVAILGISGCSSLPQEVVEAPTSAVPVASNTAEMTTQALATTAAAYKPATETGPAENVPVPVLPEKAKEFSKEGLIAFTEYWYQTLGYAFETGDPDPMMAITGAACPSCEAMKVAVVPWHSEGRWIMGGQMMVLSATTSFVPLEDGTYQVTALVRQQHLKFYRGDGTLADDRGQKPSVGDSLGAVYDAGRWKALDIQRLKG</sequence>
<dbReference type="PROSITE" id="PS51257">
    <property type="entry name" value="PROKAR_LIPOPROTEIN"/>
    <property type="match status" value="1"/>
</dbReference>
<protein>
    <recommendedName>
        <fullName evidence="1">DUF6318 domain-containing protein</fullName>
    </recommendedName>
</protein>
<evidence type="ECO:0000313" key="2">
    <source>
        <dbReference type="EMBL" id="PXA69055.1"/>
    </source>
</evidence>